<dbReference type="Proteomes" id="UP001519887">
    <property type="component" value="Unassembled WGS sequence"/>
</dbReference>
<gene>
    <name evidence="2" type="ORF">K0U00_31690</name>
</gene>
<reference evidence="2 3" key="1">
    <citation type="submission" date="2021-07" db="EMBL/GenBank/DDBJ databases">
        <title>Paenibacillus radiodurans sp. nov., isolated from the southeastern edge of Tengger Desert.</title>
        <authorList>
            <person name="Zhang G."/>
        </authorList>
    </citation>
    <scope>NUCLEOTIDE SEQUENCE [LARGE SCALE GENOMIC DNA]</scope>
    <source>
        <strain evidence="2 3">CCM 7311</strain>
    </source>
</reference>
<evidence type="ECO:0000313" key="2">
    <source>
        <dbReference type="EMBL" id="MBW7458615.1"/>
    </source>
</evidence>
<evidence type="ECO:0000259" key="1">
    <source>
        <dbReference type="Pfam" id="PF14498"/>
    </source>
</evidence>
<dbReference type="PANTHER" id="PTHR31084">
    <property type="entry name" value="ALPHA-L-FUCOSIDASE 2"/>
    <property type="match status" value="1"/>
</dbReference>
<dbReference type="EMBL" id="JAHZIK010001269">
    <property type="protein sequence ID" value="MBW7458615.1"/>
    <property type="molecule type" value="Genomic_DNA"/>
</dbReference>
<name>A0ABS7CD24_9BACL</name>
<dbReference type="Gene3D" id="2.70.98.50">
    <property type="entry name" value="putative glycoside hydrolase family protein from bacillus halodurans"/>
    <property type="match status" value="1"/>
</dbReference>
<sequence>MKLTYDIPARLWTEALPVGNGRLGAMVFGGVDTERIGLNEDTLWSGGPQDWNNPLAREALDEIRQLVADGRYE</sequence>
<protein>
    <submittedName>
        <fullName evidence="2">Glycoside hydrolase family 95 protein</fullName>
    </submittedName>
</protein>
<keyword evidence="2" id="KW-0378">Hydrolase</keyword>
<evidence type="ECO:0000313" key="3">
    <source>
        <dbReference type="Proteomes" id="UP001519887"/>
    </source>
</evidence>
<dbReference type="Pfam" id="PF14498">
    <property type="entry name" value="Glyco_hyd_65N_2"/>
    <property type="match status" value="1"/>
</dbReference>
<feature type="non-terminal residue" evidence="2">
    <location>
        <position position="73"/>
    </location>
</feature>
<organism evidence="2 3">
    <name type="scientific">Paenibacillus sepulcri</name>
    <dbReference type="NCBI Taxonomy" id="359917"/>
    <lineage>
        <taxon>Bacteria</taxon>
        <taxon>Bacillati</taxon>
        <taxon>Bacillota</taxon>
        <taxon>Bacilli</taxon>
        <taxon>Bacillales</taxon>
        <taxon>Paenibacillaceae</taxon>
        <taxon>Paenibacillus</taxon>
    </lineage>
</organism>
<keyword evidence="3" id="KW-1185">Reference proteome</keyword>
<feature type="domain" description="Glycosyl hydrolase family 95 N-terminal" evidence="1">
    <location>
        <begin position="3"/>
        <end position="72"/>
    </location>
</feature>
<accession>A0ABS7CD24</accession>
<dbReference type="InterPro" id="IPR027414">
    <property type="entry name" value="GH95_N_dom"/>
</dbReference>
<dbReference type="GO" id="GO:0016787">
    <property type="term" value="F:hydrolase activity"/>
    <property type="evidence" value="ECO:0007669"/>
    <property type="project" value="UniProtKB-KW"/>
</dbReference>
<comment type="caution">
    <text evidence="2">The sequence shown here is derived from an EMBL/GenBank/DDBJ whole genome shotgun (WGS) entry which is preliminary data.</text>
</comment>
<dbReference type="PANTHER" id="PTHR31084:SF0">
    <property type="entry name" value="ALPHA-L-FUCOSIDASE 2"/>
    <property type="match status" value="1"/>
</dbReference>
<proteinExistence type="predicted"/>